<organism evidence="3 5">
    <name type="scientific">Phytophthora kernoviae</name>
    <dbReference type="NCBI Taxonomy" id="325452"/>
    <lineage>
        <taxon>Eukaryota</taxon>
        <taxon>Sar</taxon>
        <taxon>Stramenopiles</taxon>
        <taxon>Oomycota</taxon>
        <taxon>Peronosporomycetes</taxon>
        <taxon>Peronosporales</taxon>
        <taxon>Peronosporaceae</taxon>
        <taxon>Phytophthora</taxon>
    </lineage>
</organism>
<proteinExistence type="predicted"/>
<feature type="compositionally biased region" description="Low complexity" evidence="1">
    <location>
        <begin position="167"/>
        <end position="179"/>
    </location>
</feature>
<evidence type="ECO:0000256" key="1">
    <source>
        <dbReference type="SAM" id="MobiDB-lite"/>
    </source>
</evidence>
<dbReference type="PANTHER" id="PTHR22775:SF3">
    <property type="entry name" value="SORTING NEXIN-13"/>
    <property type="match status" value="1"/>
</dbReference>
<dbReference type="Gene3D" id="3.30.1520.10">
    <property type="entry name" value="Phox-like domain"/>
    <property type="match status" value="2"/>
</dbReference>
<dbReference type="EMBL" id="MBDO02000007">
    <property type="protein sequence ID" value="RLN69090.1"/>
    <property type="molecule type" value="Genomic_DNA"/>
</dbReference>
<feature type="region of interest" description="Disordered" evidence="1">
    <location>
        <begin position="958"/>
        <end position="994"/>
    </location>
</feature>
<dbReference type="PROSITE" id="PS50195">
    <property type="entry name" value="PX"/>
    <property type="match status" value="2"/>
</dbReference>
<dbReference type="InterPro" id="IPR036871">
    <property type="entry name" value="PX_dom_sf"/>
</dbReference>
<feature type="region of interest" description="Disordered" evidence="1">
    <location>
        <begin position="494"/>
        <end position="527"/>
    </location>
</feature>
<feature type="compositionally biased region" description="Polar residues" evidence="1">
    <location>
        <begin position="1130"/>
        <end position="1141"/>
    </location>
</feature>
<feature type="compositionally biased region" description="Polar residues" evidence="1">
    <location>
        <begin position="228"/>
        <end position="245"/>
    </location>
</feature>
<dbReference type="CDD" id="cd06093">
    <property type="entry name" value="PX_domain"/>
    <property type="match status" value="2"/>
</dbReference>
<feature type="region of interest" description="Disordered" evidence="1">
    <location>
        <begin position="220"/>
        <end position="246"/>
    </location>
</feature>
<dbReference type="PANTHER" id="PTHR22775">
    <property type="entry name" value="SORTING NEXIN"/>
    <property type="match status" value="1"/>
</dbReference>
<feature type="region of interest" description="Disordered" evidence="1">
    <location>
        <begin position="111"/>
        <end position="188"/>
    </location>
</feature>
<dbReference type="EMBL" id="MBAD02000188">
    <property type="protein sequence ID" value="RLN70814.1"/>
    <property type="molecule type" value="Genomic_DNA"/>
</dbReference>
<evidence type="ECO:0000259" key="2">
    <source>
        <dbReference type="PROSITE" id="PS50195"/>
    </source>
</evidence>
<evidence type="ECO:0000313" key="5">
    <source>
        <dbReference type="Proteomes" id="UP000277300"/>
    </source>
</evidence>
<dbReference type="Proteomes" id="UP000284657">
    <property type="component" value="Unassembled WGS sequence"/>
</dbReference>
<feature type="domain" description="PX" evidence="2">
    <location>
        <begin position="354"/>
        <end position="492"/>
    </location>
</feature>
<feature type="compositionally biased region" description="Basic and acidic residues" evidence="1">
    <location>
        <begin position="1143"/>
        <end position="1158"/>
    </location>
</feature>
<feature type="compositionally biased region" description="Basic and acidic residues" evidence="1">
    <location>
        <begin position="140"/>
        <end position="150"/>
    </location>
</feature>
<feature type="region of interest" description="Disordered" evidence="1">
    <location>
        <begin position="1117"/>
        <end position="1164"/>
    </location>
</feature>
<dbReference type="Pfam" id="PF00787">
    <property type="entry name" value="PX"/>
    <property type="match status" value="2"/>
</dbReference>
<dbReference type="Proteomes" id="UP000277300">
    <property type="component" value="Unassembled WGS sequence"/>
</dbReference>
<feature type="domain" description="PX" evidence="2">
    <location>
        <begin position="1241"/>
        <end position="1361"/>
    </location>
</feature>
<evidence type="ECO:0000313" key="4">
    <source>
        <dbReference type="EMBL" id="RLN70814.1"/>
    </source>
</evidence>
<dbReference type="SUPFAM" id="SSF64268">
    <property type="entry name" value="PX domain"/>
    <property type="match status" value="2"/>
</dbReference>
<reference evidence="5 6" key="1">
    <citation type="submission" date="2018-07" db="EMBL/GenBank/DDBJ databases">
        <title>Genome sequencing of oomycete isolates from Chile give support for New Zealand origin for Phytophthora kernoviae and make available the first Nothophytophthora sp. genome.</title>
        <authorList>
            <person name="Studholme D.J."/>
            <person name="Sanfuentes E."/>
            <person name="Panda P."/>
            <person name="Hill R."/>
            <person name="Sambles C."/>
            <person name="Grant M."/>
            <person name="Williams N.M."/>
            <person name="Mcdougal R.L."/>
        </authorList>
    </citation>
    <scope>NUCLEOTIDE SEQUENCE [LARGE SCALE GENOMIC DNA]</scope>
    <source>
        <strain evidence="3">Chile6</strain>
        <strain evidence="4">Chile7</strain>
    </source>
</reference>
<feature type="compositionally biased region" description="Basic and acidic residues" evidence="1">
    <location>
        <begin position="963"/>
        <end position="974"/>
    </location>
</feature>
<dbReference type="GO" id="GO:0035091">
    <property type="term" value="F:phosphatidylinositol binding"/>
    <property type="evidence" value="ECO:0007669"/>
    <property type="project" value="InterPro"/>
</dbReference>
<dbReference type="InterPro" id="IPR001683">
    <property type="entry name" value="PX_dom"/>
</dbReference>
<evidence type="ECO:0000313" key="3">
    <source>
        <dbReference type="EMBL" id="RLN69090.1"/>
    </source>
</evidence>
<comment type="caution">
    <text evidence="3">The sequence shown here is derived from an EMBL/GenBank/DDBJ whole genome shotgun (WGS) entry which is preliminary data.</text>
</comment>
<feature type="compositionally biased region" description="Basic and acidic residues" evidence="1">
    <location>
        <begin position="502"/>
        <end position="518"/>
    </location>
</feature>
<dbReference type="OrthoDB" id="10254720at2759"/>
<gene>
    <name evidence="4" type="ORF">BBJ29_007463</name>
    <name evidence="3" type="ORF">BBP00_00000528</name>
</gene>
<evidence type="ECO:0000313" key="6">
    <source>
        <dbReference type="Proteomes" id="UP000284657"/>
    </source>
</evidence>
<name>A0A3F2S424_9STRA</name>
<sequence>MGCRHSKDAALVHRASSVAVPLRPQTPSFHAQDSKFWTSTSGSQANEFREELPSFVVSDSADLVGSSDGEAVHGMVSAFTFSFIQVSEASSNSSNLSIEGSNVDSVASDDMALSVPSTPPESLTFTMTGDPIELTPIPEEGAHLGPREGIEVSNSSNATEREVQHQESAATTSSYSEATQPEAKMSPTEVELIDGSLDDAVSESALSGPNELLIAASDASGISRRSGDSSNATGDTRQSVSTSELSEGGEYMVTETGAIIRHEPSANVDTSKVTFNEADSDPIERESIDVVAAAVVQQIIDEAVSSVAIAPTNGPRDRGSFIASSSLDVEPSTTGIFSLSVKAQSSNTVPDSEFNIPTGWTYSIVGNSTENGVVLYHVQLTDEVGDNAKWSVPLLRRYSKFSEMYIKMKESKFPAAEKMPKLPRAGVVHFVRGRQSKKTIEEREQKFSDVLRYIAEHCELHTSAAFQRFLSHLSVVMSDEVLRVMEISDKQVGGLLPDIDEDTRTESSEGSSGHHLETADGTDSDDEFLDAVEPPLSTGLVLDGNRPPLSGVYVDAVEATVEQMTEAMGTTLSDKGSQSAILEGTEEEDRESVIEEASMESETGAVAAIQADADNQTVATEEDASGKCVIGEDDEPVNVEEPMPEERTVVEEVTAAAGGEEAAKEDPENIEVVVDAVEPGVKSAAEDPVDAEVAQSEDVAADDVSVEEFVVDNQTEVIVSEENLTEAIPIEAGQEAEEEEYTECAAPLEGARSNAETAKVDGSLGVKETVANEQADEIVSKEITAEEVDVEAIVKPVVAVEVRAVVEKLANDVAEILVVDTLKPDLGAENGAVTEQTDDVVSAGAATDKIEESVEAETNSEAVAVIDEDMVEVLEGVVTAVIAEEQATEALPEDQMSTAGETITTQIIVGISDPYSSDVAEEIADISAKGDSGPDVSAEEIGPTADEEAMYESATIDGTSSVEVKELSVEKDTKQTTTVDDSDSAGIEEAPKVEPTTEEIVVAKEDTTTVVQPVLKDATSALADEQQPDAVEENATSMVLENSEQVAEDEAAESEAVLPLAAANDVVVADTSTSDDSVEYSVTEAGIVEIVTGPESVIGEAEIVQAIVEELTTAVENEDVGPIADEHSTWDTSSDESSAPKTAQEKNAVDEQEDKPQPEQDPADSVVDQINESVMESLADPVGEVTVPEAMAKEVAIRSGKPSDDVMAGIFAIDYAQVVVTSPTTSLAPPAITGSAASPEIEPPQRWAYQIFGFTIEKRVVLYHIHRTDRRTGIREAPILKRYNDFRELELQLVGSTSPLAADLPRLPKPSVGTFIRGRKSKKTIEVREKAFRAMLKYIGMYPELHSSAIFARFLEKNRDTHA</sequence>
<accession>A0A3F2S424</accession>
<protein>
    <recommendedName>
        <fullName evidence="2">PX domain-containing protein</fullName>
    </recommendedName>
</protein>